<dbReference type="RefSeq" id="WP_136640210.1">
    <property type="nucleotide sequence ID" value="NZ_QYRT01000001.1"/>
</dbReference>
<feature type="region of interest" description="Disordered" evidence="1">
    <location>
        <begin position="52"/>
        <end position="76"/>
    </location>
</feature>
<keyword evidence="2" id="KW-0472">Membrane</keyword>
<accession>A0A4T2CFA9</accession>
<evidence type="ECO:0000313" key="3">
    <source>
        <dbReference type="EMBL" id="TIH40878.1"/>
    </source>
</evidence>
<keyword evidence="2" id="KW-1133">Transmembrane helix</keyword>
<protein>
    <submittedName>
        <fullName evidence="3">Uncharacterized protein</fullName>
    </submittedName>
</protein>
<dbReference type="EMBL" id="QYRT01000001">
    <property type="protein sequence ID" value="TIH40878.1"/>
    <property type="molecule type" value="Genomic_DNA"/>
</dbReference>
<feature type="compositionally biased region" description="Low complexity" evidence="1">
    <location>
        <begin position="347"/>
        <end position="367"/>
    </location>
</feature>
<proteinExistence type="predicted"/>
<dbReference type="Proteomes" id="UP000306192">
    <property type="component" value="Unassembled WGS sequence"/>
</dbReference>
<gene>
    <name evidence="3" type="ORF">D4765_00250</name>
</gene>
<keyword evidence="2" id="KW-0812">Transmembrane</keyword>
<comment type="caution">
    <text evidence="3">The sequence shown here is derived from an EMBL/GenBank/DDBJ whole genome shotgun (WGS) entry which is preliminary data.</text>
</comment>
<dbReference type="AlphaFoldDB" id="A0A4T2CFA9"/>
<reference evidence="3 4" key="1">
    <citation type="journal article" date="2019" name="Microorganisms">
        <title>Systematic Affiliation and Genome Analysis of Subtercola vilae DB165(T) with Particular Emphasis on Cold Adaptation of an Isolate from a High-Altitude Cold Volcano Lake.</title>
        <authorList>
            <person name="Villalobos A.S."/>
            <person name="Wiese J."/>
            <person name="Imhoff J.F."/>
            <person name="Dorador C."/>
            <person name="Keller A."/>
            <person name="Hentschel U."/>
        </authorList>
    </citation>
    <scope>NUCLEOTIDE SEQUENCE [LARGE SCALE GENOMIC DNA]</scope>
    <source>
        <strain evidence="3 4">DB165</strain>
    </source>
</reference>
<evidence type="ECO:0000313" key="4">
    <source>
        <dbReference type="Proteomes" id="UP000306192"/>
    </source>
</evidence>
<name>A0A4T2CFA9_9MICO</name>
<dbReference type="OrthoDB" id="4985746at2"/>
<evidence type="ECO:0000256" key="1">
    <source>
        <dbReference type="SAM" id="MobiDB-lite"/>
    </source>
</evidence>
<evidence type="ECO:0000256" key="2">
    <source>
        <dbReference type="SAM" id="Phobius"/>
    </source>
</evidence>
<feature type="transmembrane region" description="Helical" evidence="2">
    <location>
        <begin position="726"/>
        <end position="748"/>
    </location>
</feature>
<feature type="region of interest" description="Disordered" evidence="1">
    <location>
        <begin position="342"/>
        <end position="386"/>
    </location>
</feature>
<dbReference type="Pfam" id="PF19516">
    <property type="entry name" value="DUF6049"/>
    <property type="match status" value="1"/>
</dbReference>
<dbReference type="InterPro" id="IPR046112">
    <property type="entry name" value="DUF6049"/>
</dbReference>
<feature type="region of interest" description="Disordered" evidence="1">
    <location>
        <begin position="754"/>
        <end position="778"/>
    </location>
</feature>
<sequence length="778" mass="77872">MERSVYSGFHRRLKLPFGQGGAAQAGRFGASFVLAAGLLLGSIAGGGAALADDTPAPTASSTGSADSAPTSSAAADPGSVALTVAPDDAGTLAAGQDLGITVALANTTAHSVPAGAMHVWLDRTPLSTRSTLSAWLDPATAVSQAKDSVAVDVATPAAAAGQTVSLRAVIPAAQLRLSAWGAYGIEASLAAGQSVVGSRSVVVWSVGAPAVEASLGVIMPLTVQPSSSGLINAADLASATSETGVLTKKLDSSLGRPITLAIDPMVIVSIRVLGTAAPQSALDWLARLAAAPNATFPLTYADSDPAVQRAAGAPNVLSPISLSYALSSANFQSLPSPDPFALPGQAVPPAAGTGAAAGAATAAGTPASPVPTPSPTPSAGQLPSQSDLTSWHYTRTDIAWPQSGTASTADLDFFAASGMPTSILSSDNLTQPDSSVVPNAASNVGDKRVIVLDSSVSTALQSAADAANEVPRDAALAAVSATLAVITATAPAGTTPTVVASLGRAEPASTFGVSRALDTVEALPWAVERPLAEVLSTPGKGVSISDSPEPADWVANVATMIQTERDVSGFSVVAPKPELITGRQRVNLLAVLAQSWSTDVDGRTAAAADYAKASTTLLSSVQIVDGSNINLVAADANVPVLISNALNQSVTVSLHVTPSNGRLVVEPNTIEVTVAANSQKTAQVPVKASVASGEVSLRLELYNSGGVLVSSAAPKEINVSADWEGIGTLIVAIVAGAFVVFGVVRVVLRRRKARTAAQQSTPEPSGPEPSTPDAPSHD</sequence>
<keyword evidence="4" id="KW-1185">Reference proteome</keyword>
<organism evidence="3 4">
    <name type="scientific">Subtercola vilae</name>
    <dbReference type="NCBI Taxonomy" id="2056433"/>
    <lineage>
        <taxon>Bacteria</taxon>
        <taxon>Bacillati</taxon>
        <taxon>Actinomycetota</taxon>
        <taxon>Actinomycetes</taxon>
        <taxon>Micrococcales</taxon>
        <taxon>Microbacteriaceae</taxon>
        <taxon>Subtercola</taxon>
    </lineage>
</organism>